<dbReference type="Pfam" id="PF00084">
    <property type="entry name" value="Sushi"/>
    <property type="match status" value="9"/>
</dbReference>
<name>A0AAW2A463_CULAL</name>
<feature type="domain" description="Sushi" evidence="6">
    <location>
        <begin position="308"/>
        <end position="359"/>
    </location>
</feature>
<evidence type="ECO:0000256" key="3">
    <source>
        <dbReference type="ARBA" id="ARBA00022729"/>
    </source>
</evidence>
<evidence type="ECO:0000256" key="1">
    <source>
        <dbReference type="ARBA" id="ARBA00004328"/>
    </source>
</evidence>
<dbReference type="Gene3D" id="2.10.70.10">
    <property type="entry name" value="Complement Module, domain 1"/>
    <property type="match status" value="10"/>
</dbReference>
<dbReference type="SUPFAM" id="SSF57535">
    <property type="entry name" value="Complement control module/SCR domain"/>
    <property type="match status" value="10"/>
</dbReference>
<dbReference type="Proteomes" id="UP001479290">
    <property type="component" value="Unassembled WGS sequence"/>
</dbReference>
<protein>
    <recommendedName>
        <fullName evidence="6">Sushi domain-containing protein</fullName>
    </recommendedName>
</protein>
<dbReference type="EMBL" id="JAWDJR010000010">
    <property type="protein sequence ID" value="KAK9967454.1"/>
    <property type="molecule type" value="Genomic_DNA"/>
</dbReference>
<keyword evidence="3" id="KW-0732">Signal</keyword>
<comment type="caution">
    <text evidence="7">The sequence shown here is derived from an EMBL/GenBank/DDBJ whole genome shotgun (WGS) entry which is preliminary data.</text>
</comment>
<dbReference type="PANTHER" id="PTHR45785:SF2">
    <property type="entry name" value="COMPLEMENT FACTOR H-RELATED"/>
    <property type="match status" value="1"/>
</dbReference>
<keyword evidence="8" id="KW-1185">Reference proteome</keyword>
<feature type="disulfide bond" evidence="5">
    <location>
        <begin position="236"/>
        <end position="279"/>
    </location>
</feature>
<dbReference type="PROSITE" id="PS50923">
    <property type="entry name" value="SUSHI"/>
    <property type="match status" value="7"/>
</dbReference>
<evidence type="ECO:0000313" key="7">
    <source>
        <dbReference type="EMBL" id="KAK9967454.1"/>
    </source>
</evidence>
<reference evidence="7 8" key="1">
    <citation type="submission" date="2024-05" db="EMBL/GenBank/DDBJ databases">
        <title>A high-quality chromosomal-level genome assembly of Topmouth culter (Culter alburnus).</title>
        <authorList>
            <person name="Zhao H."/>
        </authorList>
    </citation>
    <scope>NUCLEOTIDE SEQUENCE [LARGE SCALE GENOMIC DNA]</scope>
    <source>
        <strain evidence="7">CATC2023</strain>
        <tissue evidence="7">Muscle</tissue>
    </source>
</reference>
<dbReference type="InterPro" id="IPR000436">
    <property type="entry name" value="Sushi_SCR_CCP_dom"/>
</dbReference>
<dbReference type="InterPro" id="IPR051503">
    <property type="entry name" value="ComplSys_Reg/VirEntry_Med"/>
</dbReference>
<feature type="domain" description="Sushi" evidence="6">
    <location>
        <begin position="234"/>
        <end position="292"/>
    </location>
</feature>
<comment type="subcellular location">
    <subcellularLocation>
        <location evidence="1">Virion</location>
    </subcellularLocation>
</comment>
<dbReference type="SMART" id="SM00032">
    <property type="entry name" value="CCP"/>
    <property type="match status" value="9"/>
</dbReference>
<feature type="domain" description="Sushi" evidence="6">
    <location>
        <begin position="177"/>
        <end position="232"/>
    </location>
</feature>
<gene>
    <name evidence="7" type="ORF">ABG768_001853</name>
</gene>
<feature type="domain" description="Sushi" evidence="6">
    <location>
        <begin position="361"/>
        <end position="424"/>
    </location>
</feature>
<feature type="domain" description="Sushi" evidence="6">
    <location>
        <begin position="486"/>
        <end position="548"/>
    </location>
</feature>
<organism evidence="7 8">
    <name type="scientific">Culter alburnus</name>
    <name type="common">Topmouth culter</name>
    <dbReference type="NCBI Taxonomy" id="194366"/>
    <lineage>
        <taxon>Eukaryota</taxon>
        <taxon>Metazoa</taxon>
        <taxon>Chordata</taxon>
        <taxon>Craniata</taxon>
        <taxon>Vertebrata</taxon>
        <taxon>Euteleostomi</taxon>
        <taxon>Actinopterygii</taxon>
        <taxon>Neopterygii</taxon>
        <taxon>Teleostei</taxon>
        <taxon>Ostariophysi</taxon>
        <taxon>Cypriniformes</taxon>
        <taxon>Xenocyprididae</taxon>
        <taxon>Xenocypridinae</taxon>
        <taxon>Culter</taxon>
    </lineage>
</organism>
<evidence type="ECO:0000256" key="5">
    <source>
        <dbReference type="PROSITE-ProRule" id="PRU00302"/>
    </source>
</evidence>
<feature type="domain" description="Sushi" evidence="6">
    <location>
        <begin position="1"/>
        <end position="58"/>
    </location>
</feature>
<evidence type="ECO:0000256" key="4">
    <source>
        <dbReference type="ARBA" id="ARBA00023157"/>
    </source>
</evidence>
<dbReference type="PANTHER" id="PTHR45785">
    <property type="entry name" value="COMPLEMENT FACTOR H-RELATED"/>
    <property type="match status" value="1"/>
</dbReference>
<keyword evidence="2 5" id="KW-0768">Sushi</keyword>
<accession>A0AAW2A463</accession>
<sequence length="610" mass="69002">MCAAPNIPNAEILEYQRSEYNTESRIRYQCHPGFEPEQHVYITCNSRTEWTGIQQCTGKMCAAPNIPNAEILGDQRPEYNINSRIQYKCRPGFEPEQPVEITCNFRTEWADIQQCTAKQLCPDLSVENGLIHTLPSNKEEIFYTCDTGYKPFHGNWWDSVTCSRGSWSEKPWCIREEECGAFPSVLHGKLKQTKQIFKDGETTTFECDPGFKPTQRFIRCDNGTWETPVCEVDVHCDIPPKVENAFITSKPEEFYGYGSSVTYVCQSSFLMKGKSTVFCRSETWEEAPTCKEVMCVATLTENMRSDVTDDGHPGPEISVRSGRTITLSCLGTGVKLQGDKKISCLSNGEWNVPFPKCIREATCPLNTTDEDLIMKRSPDIVGPVKPGDKLIFSCNREGLKLKGEREITCQSNGEWSSPFPKCEEVMCFANLKVNMRSDGHPGPEVSVRPGHTITLSCVGRELQGQSKIRCLSDGQWDVPFPKCIRGKCGPPPNVNFADTMEMTKRDYSSGERVEYTCFNKYTLVQSHPYSKYLTCEHGEWRGNIKCLKPCSVTVELMDERGIELRWRGREKIFSSHGDRITFRCKSGKYSVGSDLSQICNDGEMDLPHCV</sequence>
<comment type="caution">
    <text evidence="5">Lacks conserved residue(s) required for the propagation of feature annotation.</text>
</comment>
<keyword evidence="4 5" id="KW-1015">Disulfide bond</keyword>
<dbReference type="AlphaFoldDB" id="A0AAW2A463"/>
<dbReference type="InterPro" id="IPR035976">
    <property type="entry name" value="Sushi/SCR/CCP_sf"/>
</dbReference>
<evidence type="ECO:0000256" key="2">
    <source>
        <dbReference type="ARBA" id="ARBA00022659"/>
    </source>
</evidence>
<evidence type="ECO:0000313" key="8">
    <source>
        <dbReference type="Proteomes" id="UP001479290"/>
    </source>
</evidence>
<dbReference type="CDD" id="cd00033">
    <property type="entry name" value="CCP"/>
    <property type="match status" value="8"/>
</dbReference>
<evidence type="ECO:0000259" key="6">
    <source>
        <dbReference type="PROSITE" id="PS50923"/>
    </source>
</evidence>
<proteinExistence type="predicted"/>
<feature type="domain" description="Sushi" evidence="6">
    <location>
        <begin position="59"/>
        <end position="117"/>
    </location>
</feature>